<evidence type="ECO:0000313" key="1">
    <source>
        <dbReference type="EMBL" id="KGE88229.1"/>
    </source>
</evidence>
<dbReference type="OrthoDB" id="974730at2"/>
<reference evidence="1 2" key="1">
    <citation type="journal article" date="2014" name="Int. J. Syst. Evol. Microbiol.">
        <title>Phaeodactylibacter xiamenensis gen. nov., sp. nov., a member of the family Saprospiraceae isolated from the marine alga Phaeodactylum tricornutum.</title>
        <authorList>
            <person name="Chen Z.Jr."/>
            <person name="Lei X."/>
            <person name="Lai Q."/>
            <person name="Li Y."/>
            <person name="Zhang B."/>
            <person name="Zhang J."/>
            <person name="Zhang H."/>
            <person name="Yang L."/>
            <person name="Zheng W."/>
            <person name="Tian Y."/>
            <person name="Yu Z."/>
            <person name="Xu H.Jr."/>
            <person name="Zheng T."/>
        </authorList>
    </citation>
    <scope>NUCLEOTIDE SEQUENCE [LARGE SCALE GENOMIC DNA]</scope>
    <source>
        <strain evidence="1 2">KD52</strain>
    </source>
</reference>
<organism evidence="1 2">
    <name type="scientific">Phaeodactylibacter xiamenensis</name>
    <dbReference type="NCBI Taxonomy" id="1524460"/>
    <lineage>
        <taxon>Bacteria</taxon>
        <taxon>Pseudomonadati</taxon>
        <taxon>Bacteroidota</taxon>
        <taxon>Saprospiria</taxon>
        <taxon>Saprospirales</taxon>
        <taxon>Haliscomenobacteraceae</taxon>
        <taxon>Phaeodactylibacter</taxon>
    </lineage>
</organism>
<evidence type="ECO:0000313" key="2">
    <source>
        <dbReference type="Proteomes" id="UP000029736"/>
    </source>
</evidence>
<name>A0A098S6Q6_9BACT</name>
<dbReference type="Proteomes" id="UP000029736">
    <property type="component" value="Unassembled WGS sequence"/>
</dbReference>
<dbReference type="STRING" id="1524460.IX84_10475"/>
<sequence>MILKAEPDKALRFLEDNFELFRTLYRLQLEHSIIGRDLFEEATEEKADVIVKRMLDYKLVVSQPNGFRINEPVRGFLAFLLNEFKPLLPEELTKYRQAFLELFKRIQAFRDDDILILAERLDAFYQELQEFLENVESNTSQLLRNSQYLKANKGEIPYSERVRRARHLIEYYIEPLNRILDVQKKQSITNLLNQVSAYVNVERFNHPHTGIRQRFERLHELLREAEARILRQSHVVTRELLPLIERLQTESEILSGWLYFLERPFLHEVPVMPARRLFTLTGSNIGVGLELFLQQFERRPADIVLKEEETAPVNTRQVYFNRRHYQQALKAAAPVGNYFEWCYEAMQAHEAMPTTERFLKIGSLLFEEADEYEAEFGEGRIQLQIESAVFDLPVMEVRRKAQETGAQKSTAL</sequence>
<gene>
    <name evidence="1" type="ORF">IX84_10475</name>
</gene>
<accession>A0A098S6Q6</accession>
<keyword evidence="2" id="KW-1185">Reference proteome</keyword>
<dbReference type="EMBL" id="JPOS01000020">
    <property type="protein sequence ID" value="KGE88229.1"/>
    <property type="molecule type" value="Genomic_DNA"/>
</dbReference>
<dbReference type="AlphaFoldDB" id="A0A098S6Q6"/>
<comment type="caution">
    <text evidence="1">The sequence shown here is derived from an EMBL/GenBank/DDBJ whole genome shotgun (WGS) entry which is preliminary data.</text>
</comment>
<proteinExistence type="predicted"/>
<dbReference type="RefSeq" id="WP_044219554.1">
    <property type="nucleotide sequence ID" value="NZ_JBKAGJ010000007.1"/>
</dbReference>
<protein>
    <submittedName>
        <fullName evidence="1">Uncharacterized protein</fullName>
    </submittedName>
</protein>